<dbReference type="Proteomes" id="UP000009071">
    <property type="component" value="Chromosome"/>
</dbReference>
<dbReference type="PANTHER" id="PTHR30461">
    <property type="entry name" value="DNA-INVERTASE FROM LAMBDOID PROPHAGE"/>
    <property type="match status" value="1"/>
</dbReference>
<dbReference type="STRING" id="573370.DMR_36370"/>
<protein>
    <recommendedName>
        <fullName evidence="2">Resolvase/invertase-type recombinase catalytic domain-containing protein</fullName>
    </recommendedName>
</protein>
<name>C4XM00_SOLM1</name>
<evidence type="ECO:0000313" key="4">
    <source>
        <dbReference type="Proteomes" id="UP000009071"/>
    </source>
</evidence>
<dbReference type="InterPro" id="IPR006119">
    <property type="entry name" value="Resolv_N"/>
</dbReference>
<dbReference type="HOGENOM" id="CLU_010686_0_2_7"/>
<dbReference type="SMART" id="SM00857">
    <property type="entry name" value="Resolvase"/>
    <property type="match status" value="1"/>
</dbReference>
<dbReference type="AlphaFoldDB" id="C4XM00"/>
<dbReference type="PANTHER" id="PTHR30461:SF26">
    <property type="entry name" value="RESOLVASE HOMOLOG YNEB"/>
    <property type="match status" value="1"/>
</dbReference>
<dbReference type="InterPro" id="IPR036162">
    <property type="entry name" value="Resolvase-like_N_sf"/>
</dbReference>
<dbReference type="SUPFAM" id="SSF53041">
    <property type="entry name" value="Resolvase-like"/>
    <property type="match status" value="1"/>
</dbReference>
<organism evidence="3 4">
    <name type="scientific">Solidesulfovibrio magneticus (strain ATCC 700980 / DSM 13731 / RS-1)</name>
    <name type="common">Desulfovibrio magneticus</name>
    <dbReference type="NCBI Taxonomy" id="573370"/>
    <lineage>
        <taxon>Bacteria</taxon>
        <taxon>Pseudomonadati</taxon>
        <taxon>Thermodesulfobacteriota</taxon>
        <taxon>Desulfovibrionia</taxon>
        <taxon>Desulfovibrionales</taxon>
        <taxon>Desulfovibrionaceae</taxon>
        <taxon>Solidesulfovibrio</taxon>
    </lineage>
</organism>
<dbReference type="eggNOG" id="COG1961">
    <property type="taxonomic scope" value="Bacteria"/>
</dbReference>
<dbReference type="Pfam" id="PF00239">
    <property type="entry name" value="Resolvase"/>
    <property type="match status" value="1"/>
</dbReference>
<feature type="domain" description="Resolvase/invertase-type recombinase catalytic" evidence="2">
    <location>
        <begin position="11"/>
        <end position="161"/>
    </location>
</feature>
<dbReference type="PROSITE" id="PS51736">
    <property type="entry name" value="RECOMBINASES_3"/>
    <property type="match status" value="1"/>
</dbReference>
<evidence type="ECO:0000259" key="2">
    <source>
        <dbReference type="PROSITE" id="PS51736"/>
    </source>
</evidence>
<dbReference type="GO" id="GO:0000150">
    <property type="term" value="F:DNA strand exchange activity"/>
    <property type="evidence" value="ECO:0007669"/>
    <property type="project" value="InterPro"/>
</dbReference>
<comment type="similarity">
    <text evidence="1">Belongs to the site-specific recombinase resolvase family.</text>
</comment>
<dbReference type="GO" id="GO:0003677">
    <property type="term" value="F:DNA binding"/>
    <property type="evidence" value="ECO:0007669"/>
    <property type="project" value="InterPro"/>
</dbReference>
<dbReference type="OrthoDB" id="128993at2"/>
<dbReference type="KEGG" id="dma:DMR_36370"/>
<evidence type="ECO:0000256" key="1">
    <source>
        <dbReference type="ARBA" id="ARBA00009913"/>
    </source>
</evidence>
<proteinExistence type="inferred from homology"/>
<evidence type="ECO:0000313" key="3">
    <source>
        <dbReference type="EMBL" id="BAH77128.1"/>
    </source>
</evidence>
<keyword evidence="4" id="KW-1185">Reference proteome</keyword>
<dbReference type="InterPro" id="IPR050639">
    <property type="entry name" value="SSR_resolvase"/>
</dbReference>
<reference evidence="3 4" key="1">
    <citation type="journal article" date="2009" name="Genome Res.">
        <title>Whole genome sequence of Desulfovibrio magneticus strain RS-1 revealed common gene clusters in magnetotactic bacteria.</title>
        <authorList>
            <person name="Nakazawa H."/>
            <person name="Arakaki A."/>
            <person name="Narita-Yamada S."/>
            <person name="Yashiro I."/>
            <person name="Jinno K."/>
            <person name="Aoki N."/>
            <person name="Tsuruyama A."/>
            <person name="Okamura Y."/>
            <person name="Tanikawa S."/>
            <person name="Fujita N."/>
            <person name="Takeyama H."/>
            <person name="Matsunaga T."/>
        </authorList>
    </citation>
    <scope>NUCLEOTIDE SEQUENCE [LARGE SCALE GENOMIC DNA]</scope>
    <source>
        <strain evidence="4">ATCC 700980 / DSM 13731 / RS-1</strain>
    </source>
</reference>
<gene>
    <name evidence="3" type="ordered locus">DMR_36370</name>
</gene>
<dbReference type="Gene3D" id="3.40.50.1390">
    <property type="entry name" value="Resolvase, N-terminal catalytic domain"/>
    <property type="match status" value="1"/>
</dbReference>
<dbReference type="RefSeq" id="WP_015862270.1">
    <property type="nucleotide sequence ID" value="NC_012796.1"/>
</dbReference>
<dbReference type="EMBL" id="AP010904">
    <property type="protein sequence ID" value="BAH77128.1"/>
    <property type="molecule type" value="Genomic_DNA"/>
</dbReference>
<dbReference type="CDD" id="cd00338">
    <property type="entry name" value="Ser_Recombinase"/>
    <property type="match status" value="1"/>
</dbReference>
<accession>C4XM00</accession>
<sequence>MVNHTDTIPIKCFGYIRVSGAAQVDGDGPERQEKAIRDYANTHGLEVAEIYMDGGVSGTLEDRPALAEMMVSLEQNGHGVKTVLIERLDRLARKLAVQENIIRDLHKQGVTLISAVEGKGLMDDDPTRVLVRQMLGAIAEYEKQMLVLKLRAARKRTKAKTGKCEGQKAFIESDHGKATVQQLISLRESGLTWQEVADHLNGDGFVTKNGKPWTMVNAQQTWRNHSNSQQLLS</sequence>